<feature type="compositionally biased region" description="Basic and acidic residues" evidence="1">
    <location>
        <begin position="76"/>
        <end position="89"/>
    </location>
</feature>
<evidence type="ECO:0000256" key="1">
    <source>
        <dbReference type="SAM" id="MobiDB-lite"/>
    </source>
</evidence>
<proteinExistence type="predicted"/>
<dbReference type="EMBL" id="CP071872">
    <property type="protein sequence ID" value="UNM16920.1"/>
    <property type="molecule type" value="Genomic_DNA"/>
</dbReference>
<evidence type="ECO:0000313" key="3">
    <source>
        <dbReference type="Proteomes" id="UP000828924"/>
    </source>
</evidence>
<name>A0ABY3WZ33_9ACTN</name>
<evidence type="ECO:0000313" key="2">
    <source>
        <dbReference type="EMBL" id="UNM16920.1"/>
    </source>
</evidence>
<gene>
    <name evidence="2" type="ORF">J4032_24605</name>
</gene>
<dbReference type="Proteomes" id="UP000828924">
    <property type="component" value="Chromosome"/>
</dbReference>
<sequence>MKFMPSSDLFPGVNPGMLSAISTLARQTARSCGDESTLQEHHAQTDCEAGDQAAADGGEGVHTGGPAFRPLGHASSECRERDAYDDQRQYRRQMLGADTASRAEPSRAEPSRAGAGAGVRGARGGGGVAGPGIAVAS</sequence>
<feature type="region of interest" description="Disordered" evidence="1">
    <location>
        <begin position="29"/>
        <end position="137"/>
    </location>
</feature>
<keyword evidence="3" id="KW-1185">Reference proteome</keyword>
<protein>
    <submittedName>
        <fullName evidence="2">Uncharacterized protein</fullName>
    </submittedName>
</protein>
<accession>A0ABY3WZ33</accession>
<dbReference type="RefSeq" id="WP_242333446.1">
    <property type="nucleotide sequence ID" value="NZ_CP071872.1"/>
</dbReference>
<reference evidence="2 3" key="1">
    <citation type="submission" date="2021-03" db="EMBL/GenBank/DDBJ databases">
        <title>Complete genome of Streptomyces formicae strain 1H-GS9 (DSM 100524).</title>
        <authorList>
            <person name="Atanasov K.E."/>
            <person name="Altabella T."/>
            <person name="Ferrer A."/>
        </authorList>
    </citation>
    <scope>NUCLEOTIDE SEQUENCE [LARGE SCALE GENOMIC DNA]</scope>
    <source>
        <strain evidence="2 3">1H-GS9</strain>
    </source>
</reference>
<organism evidence="2 3">
    <name type="scientific">Streptomyces formicae</name>
    <dbReference type="NCBI Taxonomy" id="1616117"/>
    <lineage>
        <taxon>Bacteria</taxon>
        <taxon>Bacillati</taxon>
        <taxon>Actinomycetota</taxon>
        <taxon>Actinomycetes</taxon>
        <taxon>Kitasatosporales</taxon>
        <taxon>Streptomycetaceae</taxon>
        <taxon>Streptomyces</taxon>
    </lineage>
</organism>
<feature type="compositionally biased region" description="Gly residues" evidence="1">
    <location>
        <begin position="115"/>
        <end position="130"/>
    </location>
</feature>